<name>A0A077LUE0_9MICO</name>
<gene>
    <name evidence="1" type="ORF">BN12_1660007</name>
</gene>
<dbReference type="STRING" id="1194083.BN12_1660007"/>
<keyword evidence="2" id="KW-1185">Reference proteome</keyword>
<dbReference type="AlphaFoldDB" id="A0A077LUE0"/>
<organism evidence="1 2">
    <name type="scientific">Nostocoides japonicum T1-X7</name>
    <dbReference type="NCBI Taxonomy" id="1194083"/>
    <lineage>
        <taxon>Bacteria</taxon>
        <taxon>Bacillati</taxon>
        <taxon>Actinomycetota</taxon>
        <taxon>Actinomycetes</taxon>
        <taxon>Micrococcales</taxon>
        <taxon>Intrasporangiaceae</taxon>
        <taxon>Nostocoides</taxon>
    </lineage>
</organism>
<dbReference type="Proteomes" id="UP000035721">
    <property type="component" value="Unassembled WGS sequence"/>
</dbReference>
<accession>A0A077LUE0</accession>
<protein>
    <submittedName>
        <fullName evidence="1">Haloalkane dehalogenase</fullName>
        <ecNumber evidence="1">3.8.1.5</ecNumber>
    </submittedName>
</protein>
<dbReference type="EC" id="3.8.1.5" evidence="1"/>
<proteinExistence type="predicted"/>
<reference evidence="1 2" key="1">
    <citation type="journal article" date="2013" name="ISME J.">
        <title>A metabolic model for members of the genus Tetrasphaera involved in enhanced biological phosphorus removal.</title>
        <authorList>
            <person name="Kristiansen R."/>
            <person name="Nguyen H.T.T."/>
            <person name="Saunders A.M."/>
            <person name="Nielsen J.L."/>
            <person name="Wimmer R."/>
            <person name="Le V.Q."/>
            <person name="McIlroy S.J."/>
            <person name="Petrovski S."/>
            <person name="Seviour R.J."/>
            <person name="Calteau A."/>
            <person name="Nielsen K.L."/>
            <person name="Nielsen P.H."/>
        </authorList>
    </citation>
    <scope>NUCLEOTIDE SEQUENCE [LARGE SCALE GENOMIC DNA]</scope>
    <source>
        <strain evidence="1 2">T1-X7</strain>
    </source>
</reference>
<evidence type="ECO:0000313" key="2">
    <source>
        <dbReference type="Proteomes" id="UP000035721"/>
    </source>
</evidence>
<dbReference type="EMBL" id="CAJB01000075">
    <property type="protein sequence ID" value="CCH77126.1"/>
    <property type="molecule type" value="Genomic_DNA"/>
</dbReference>
<sequence length="66" mass="7296">MGRVAARRWDRLGRVVAARGRSSLSRPTGVRRRGAALLALGPLIVAHEVLPRHALRSVHRGTVRRL</sequence>
<evidence type="ECO:0000313" key="1">
    <source>
        <dbReference type="EMBL" id="CCH77126.1"/>
    </source>
</evidence>
<comment type="caution">
    <text evidence="1">The sequence shown here is derived from an EMBL/GenBank/DDBJ whole genome shotgun (WGS) entry which is preliminary data.</text>
</comment>
<keyword evidence="1" id="KW-0378">Hydrolase</keyword>
<dbReference type="GO" id="GO:0018786">
    <property type="term" value="F:haloalkane dehalogenase activity"/>
    <property type="evidence" value="ECO:0007669"/>
    <property type="project" value="UniProtKB-EC"/>
</dbReference>